<dbReference type="Proteomes" id="UP000586827">
    <property type="component" value="Unassembled WGS sequence"/>
</dbReference>
<organism evidence="1 2">
    <name type="scientific">Nocardia uniformis</name>
    <dbReference type="NCBI Taxonomy" id="53432"/>
    <lineage>
        <taxon>Bacteria</taxon>
        <taxon>Bacillati</taxon>
        <taxon>Actinomycetota</taxon>
        <taxon>Actinomycetes</taxon>
        <taxon>Mycobacteriales</taxon>
        <taxon>Nocardiaceae</taxon>
        <taxon>Nocardia</taxon>
    </lineage>
</organism>
<dbReference type="EMBL" id="JABELX010000001">
    <property type="protein sequence ID" value="NNH69046.1"/>
    <property type="molecule type" value="Genomic_DNA"/>
</dbReference>
<sequence length="100" mass="11148">MSYNWIPIALAILAELKLTPADIADIVYGARKRVVPAAGGGVASLTFWGRTRTGRPIIVWLRRLPTVDDEDTAINDYEIVAVTDMTPEQSRAYAEWEDEL</sequence>
<dbReference type="RefSeq" id="WP_067526089.1">
    <property type="nucleotide sequence ID" value="NZ_JABELX010000001.1"/>
</dbReference>
<dbReference type="AlphaFoldDB" id="A0A849BVR6"/>
<name>A0A849BVR6_9NOCA</name>
<keyword evidence="2" id="KW-1185">Reference proteome</keyword>
<accession>A0A849BVR6</accession>
<evidence type="ECO:0000313" key="2">
    <source>
        <dbReference type="Proteomes" id="UP000586827"/>
    </source>
</evidence>
<protein>
    <submittedName>
        <fullName evidence="1">Uncharacterized protein</fullName>
    </submittedName>
</protein>
<gene>
    <name evidence="1" type="ORF">HLB23_04020</name>
</gene>
<reference evidence="1 2" key="1">
    <citation type="submission" date="2020-05" db="EMBL/GenBank/DDBJ databases">
        <title>MicrobeNet Type strains.</title>
        <authorList>
            <person name="Nicholson A.C."/>
        </authorList>
    </citation>
    <scope>NUCLEOTIDE SEQUENCE [LARGE SCALE GENOMIC DNA]</scope>
    <source>
        <strain evidence="1 2">JCM 3224</strain>
    </source>
</reference>
<comment type="caution">
    <text evidence="1">The sequence shown here is derived from an EMBL/GenBank/DDBJ whole genome shotgun (WGS) entry which is preliminary data.</text>
</comment>
<evidence type="ECO:0000313" key="1">
    <source>
        <dbReference type="EMBL" id="NNH69046.1"/>
    </source>
</evidence>
<proteinExistence type="predicted"/>